<proteinExistence type="predicted"/>
<keyword evidence="3" id="KW-1185">Reference proteome</keyword>
<protein>
    <submittedName>
        <fullName evidence="2">Uncharacterized protein</fullName>
    </submittedName>
</protein>
<evidence type="ECO:0000313" key="3">
    <source>
        <dbReference type="Proteomes" id="UP000248925"/>
    </source>
</evidence>
<sequence length="68" mass="7422">MKKSGYRDGPETSASTGFPLTVIFLSMLGILGYMLLGGEFTNIPHREARVFVPLQGDTTAKRPEAVIH</sequence>
<evidence type="ECO:0000313" key="2">
    <source>
        <dbReference type="EMBL" id="PZM07976.1"/>
    </source>
</evidence>
<accession>A0A2W4DVB2</accession>
<dbReference type="RefSeq" id="WP_111164015.1">
    <property type="nucleotide sequence ID" value="NZ_PCDP01000076.1"/>
</dbReference>
<dbReference type="OrthoDB" id="8281094at2"/>
<keyword evidence="1" id="KW-0472">Membrane</keyword>
<organism evidence="2 3">
    <name type="scientific">Rhizobium tubonense</name>
    <dbReference type="NCBI Taxonomy" id="484088"/>
    <lineage>
        <taxon>Bacteria</taxon>
        <taxon>Pseudomonadati</taxon>
        <taxon>Pseudomonadota</taxon>
        <taxon>Alphaproteobacteria</taxon>
        <taxon>Hyphomicrobiales</taxon>
        <taxon>Rhizobiaceae</taxon>
        <taxon>Rhizobium/Agrobacterium group</taxon>
        <taxon>Rhizobium</taxon>
    </lineage>
</organism>
<dbReference type="Proteomes" id="UP000248925">
    <property type="component" value="Unassembled WGS sequence"/>
</dbReference>
<reference evidence="2 3" key="1">
    <citation type="journal article" date="2018" name="Sci. Rep.">
        <title>Rhizobium tumorigenes sp. nov., a novel plant tumorigenic bacterium isolated from cane gall tumors on thornless blackberry.</title>
        <authorList>
            <person name="Kuzmanovi N."/>
            <person name="Smalla K."/>
            <person name="Gronow S."/>
            <person name="PuBawska J."/>
        </authorList>
    </citation>
    <scope>NUCLEOTIDE SEQUENCE [LARGE SCALE GENOMIC DNA]</scope>
    <source>
        <strain evidence="2 3">CCBAU 85046</strain>
    </source>
</reference>
<comment type="caution">
    <text evidence="2">The sequence shown here is derived from an EMBL/GenBank/DDBJ whole genome shotgun (WGS) entry which is preliminary data.</text>
</comment>
<dbReference type="AlphaFoldDB" id="A0A2W4DVB2"/>
<keyword evidence="1" id="KW-0812">Transmembrane</keyword>
<feature type="transmembrane region" description="Helical" evidence="1">
    <location>
        <begin position="16"/>
        <end position="36"/>
    </location>
</feature>
<name>A0A2W4DVB2_9HYPH</name>
<keyword evidence="1" id="KW-1133">Transmembrane helix</keyword>
<dbReference type="EMBL" id="PCDP01000076">
    <property type="protein sequence ID" value="PZM07976.1"/>
    <property type="molecule type" value="Genomic_DNA"/>
</dbReference>
<gene>
    <name evidence="2" type="ORF">CPY51_29940</name>
</gene>
<evidence type="ECO:0000256" key="1">
    <source>
        <dbReference type="SAM" id="Phobius"/>
    </source>
</evidence>